<proteinExistence type="predicted"/>
<evidence type="ECO:0000256" key="1">
    <source>
        <dbReference type="SAM" id="Phobius"/>
    </source>
</evidence>
<keyword evidence="1" id="KW-1133">Transmembrane helix</keyword>
<sequence length="128" mass="13637">MIIIKRLPEFLLLGVGLSLQLLIATVLIVNLSVATVSTQLPLPGVGTQAFAWFVFAVHLIGLILLIITTFHIKKSARKAGLRLLIIGAIMLIATLGATLIQSVLFIIAGVLFIVRLQERVPSTAAGST</sequence>
<organism evidence="2 3">
    <name type="scientific">Geomicrobium sediminis</name>
    <dbReference type="NCBI Taxonomy" id="1347788"/>
    <lineage>
        <taxon>Bacteria</taxon>
        <taxon>Bacillati</taxon>
        <taxon>Bacillota</taxon>
        <taxon>Bacilli</taxon>
        <taxon>Bacillales</taxon>
        <taxon>Geomicrobium</taxon>
    </lineage>
</organism>
<evidence type="ECO:0000313" key="2">
    <source>
        <dbReference type="EMBL" id="MBM7633128.1"/>
    </source>
</evidence>
<gene>
    <name evidence="2" type="ORF">JOD17_002222</name>
</gene>
<dbReference type="EMBL" id="JAFBEC010000006">
    <property type="protein sequence ID" value="MBM7633128.1"/>
    <property type="molecule type" value="Genomic_DNA"/>
</dbReference>
<dbReference type="Proteomes" id="UP000741863">
    <property type="component" value="Unassembled WGS sequence"/>
</dbReference>
<keyword evidence="1" id="KW-0472">Membrane</keyword>
<accession>A0ABS2PCJ2</accession>
<name>A0ABS2PCJ2_9BACL</name>
<dbReference type="RefSeq" id="WP_204697684.1">
    <property type="nucleotide sequence ID" value="NZ_JAFBEC010000006.1"/>
</dbReference>
<feature type="transmembrane region" description="Helical" evidence="1">
    <location>
        <begin position="84"/>
        <end position="114"/>
    </location>
</feature>
<protein>
    <submittedName>
        <fullName evidence="2">Membrane protein</fullName>
    </submittedName>
</protein>
<feature type="transmembrane region" description="Helical" evidence="1">
    <location>
        <begin position="50"/>
        <end position="72"/>
    </location>
</feature>
<keyword evidence="3" id="KW-1185">Reference proteome</keyword>
<comment type="caution">
    <text evidence="2">The sequence shown here is derived from an EMBL/GenBank/DDBJ whole genome shotgun (WGS) entry which is preliminary data.</text>
</comment>
<reference evidence="2 3" key="1">
    <citation type="submission" date="2021-01" db="EMBL/GenBank/DDBJ databases">
        <title>Genomic Encyclopedia of Type Strains, Phase IV (KMG-IV): sequencing the most valuable type-strain genomes for metagenomic binning, comparative biology and taxonomic classification.</title>
        <authorList>
            <person name="Goeker M."/>
        </authorList>
    </citation>
    <scope>NUCLEOTIDE SEQUENCE [LARGE SCALE GENOMIC DNA]</scope>
    <source>
        <strain evidence="2 3">DSM 25540</strain>
    </source>
</reference>
<keyword evidence="1" id="KW-0812">Transmembrane</keyword>
<evidence type="ECO:0000313" key="3">
    <source>
        <dbReference type="Proteomes" id="UP000741863"/>
    </source>
</evidence>